<evidence type="ECO:0000313" key="1">
    <source>
        <dbReference type="EMBL" id="BBK26133.1"/>
    </source>
</evidence>
<protein>
    <submittedName>
        <fullName evidence="1">Uncharacterized protein</fullName>
    </submittedName>
</protein>
<accession>A0A8D4UWA1</accession>
<dbReference type="EMBL" id="AP019697">
    <property type="protein sequence ID" value="BBK26133.1"/>
    <property type="molecule type" value="Genomic_DNA"/>
</dbReference>
<name>A0A8D4UWA1_9FIRM</name>
<dbReference type="Proteomes" id="UP000320585">
    <property type="component" value="Chromosome"/>
</dbReference>
<dbReference type="AlphaFoldDB" id="A0A8D4UWA1"/>
<keyword evidence="2" id="KW-1185">Reference proteome</keyword>
<dbReference type="KEGG" id="dho:Dia5BBH33_20680"/>
<evidence type="ECO:0000313" key="2">
    <source>
        <dbReference type="Proteomes" id="UP000320585"/>
    </source>
</evidence>
<sequence>MTYTTDFLTLKRITEPQDFIAGQETAIVEFDDGLVRKLINQILVYLKPLTSNLITRGGHNFPWTSSL</sequence>
<organism evidence="1 2">
    <name type="scientific">Dialister hominis</name>
    <dbReference type="NCBI Taxonomy" id="2582419"/>
    <lineage>
        <taxon>Bacteria</taxon>
        <taxon>Bacillati</taxon>
        <taxon>Bacillota</taxon>
        <taxon>Negativicutes</taxon>
        <taxon>Veillonellales</taxon>
        <taxon>Veillonellaceae</taxon>
        <taxon>Dialister</taxon>
    </lineage>
</organism>
<gene>
    <name evidence="1" type="ORF">Dia5BBH33_20680</name>
</gene>
<proteinExistence type="predicted"/>
<reference evidence="2" key="1">
    <citation type="submission" date="2019-05" db="EMBL/GenBank/DDBJ databases">
        <title>Complete genome sequencing of Dialister sp. strain 5BBH33.</title>
        <authorList>
            <person name="Sakamoto M."/>
            <person name="Murakami T."/>
            <person name="Mori H."/>
        </authorList>
    </citation>
    <scope>NUCLEOTIDE SEQUENCE [LARGE SCALE GENOMIC DNA]</scope>
    <source>
        <strain evidence="2">5BBH33</strain>
    </source>
</reference>